<dbReference type="EMBL" id="NLAX01000701">
    <property type="protein sequence ID" value="PKS07940.1"/>
    <property type="molecule type" value="Genomic_DNA"/>
</dbReference>
<dbReference type="Proteomes" id="UP000233524">
    <property type="component" value="Unassembled WGS sequence"/>
</dbReference>
<proteinExistence type="predicted"/>
<feature type="compositionally biased region" description="Acidic residues" evidence="1">
    <location>
        <begin position="631"/>
        <end position="658"/>
    </location>
</feature>
<dbReference type="VEuPathDB" id="FungiDB:jhhlp_006552"/>
<comment type="caution">
    <text evidence="2">The sequence shown here is derived from an EMBL/GenBank/DDBJ whole genome shotgun (WGS) entry which is preliminary data.</text>
</comment>
<dbReference type="PANTHER" id="PTHR37287">
    <property type="entry name" value="INO EIGHTY SUBUNIT 1"/>
    <property type="match status" value="1"/>
</dbReference>
<dbReference type="InterPro" id="IPR038014">
    <property type="entry name" value="Ies1"/>
</dbReference>
<organism evidence="2 3">
    <name type="scientific">Lomentospora prolificans</name>
    <dbReference type="NCBI Taxonomy" id="41688"/>
    <lineage>
        <taxon>Eukaryota</taxon>
        <taxon>Fungi</taxon>
        <taxon>Dikarya</taxon>
        <taxon>Ascomycota</taxon>
        <taxon>Pezizomycotina</taxon>
        <taxon>Sordariomycetes</taxon>
        <taxon>Hypocreomycetidae</taxon>
        <taxon>Microascales</taxon>
        <taxon>Microascaceae</taxon>
        <taxon>Lomentospora</taxon>
    </lineage>
</organism>
<dbReference type="PANTHER" id="PTHR37287:SF1">
    <property type="entry name" value="INO EIGHTY SUBUNIT 1"/>
    <property type="match status" value="1"/>
</dbReference>
<feature type="region of interest" description="Disordered" evidence="1">
    <location>
        <begin position="585"/>
        <end position="677"/>
    </location>
</feature>
<keyword evidence="3" id="KW-1185">Reference proteome</keyword>
<gene>
    <name evidence="2" type="ORF">jhhlp_006552</name>
</gene>
<dbReference type="OrthoDB" id="5413003at2759"/>
<evidence type="ECO:0000313" key="2">
    <source>
        <dbReference type="EMBL" id="PKS07940.1"/>
    </source>
</evidence>
<feature type="compositionally biased region" description="Acidic residues" evidence="1">
    <location>
        <begin position="589"/>
        <end position="604"/>
    </location>
</feature>
<evidence type="ECO:0000313" key="3">
    <source>
        <dbReference type="Proteomes" id="UP000233524"/>
    </source>
</evidence>
<accession>A0A2N3N670</accession>
<dbReference type="FunCoup" id="A0A2N3N670">
    <property type="interactions" value="148"/>
</dbReference>
<protein>
    <recommendedName>
        <fullName evidence="4">INO80 chromatin remodeling complex Ies1</fullName>
    </recommendedName>
</protein>
<feature type="non-terminal residue" evidence="2">
    <location>
        <position position="1"/>
    </location>
</feature>
<name>A0A2N3N670_9PEZI</name>
<evidence type="ECO:0000256" key="1">
    <source>
        <dbReference type="SAM" id="MobiDB-lite"/>
    </source>
</evidence>
<feature type="region of interest" description="Disordered" evidence="1">
    <location>
        <begin position="1"/>
        <end position="70"/>
    </location>
</feature>
<feature type="compositionally biased region" description="Low complexity" evidence="1">
    <location>
        <begin position="57"/>
        <end position="68"/>
    </location>
</feature>
<feature type="region of interest" description="Disordered" evidence="1">
    <location>
        <begin position="379"/>
        <end position="458"/>
    </location>
</feature>
<dbReference type="GO" id="GO:0031011">
    <property type="term" value="C:Ino80 complex"/>
    <property type="evidence" value="ECO:0007669"/>
    <property type="project" value="InterPro"/>
</dbReference>
<dbReference type="STRING" id="41688.A0A2N3N670"/>
<evidence type="ECO:0008006" key="4">
    <source>
        <dbReference type="Google" id="ProtNLM"/>
    </source>
</evidence>
<dbReference type="AlphaFoldDB" id="A0A2N3N670"/>
<reference evidence="2 3" key="1">
    <citation type="journal article" date="2017" name="G3 (Bethesda)">
        <title>First Draft Genome Sequence of the Pathogenic Fungus Lomentospora prolificans (Formerly Scedosporium prolificans).</title>
        <authorList>
            <person name="Luo R."/>
            <person name="Zimin A."/>
            <person name="Workman R."/>
            <person name="Fan Y."/>
            <person name="Pertea G."/>
            <person name="Grossman N."/>
            <person name="Wear M.P."/>
            <person name="Jia B."/>
            <person name="Miller H."/>
            <person name="Casadevall A."/>
            <person name="Timp W."/>
            <person name="Zhang S.X."/>
            <person name="Salzberg S.L."/>
        </authorList>
    </citation>
    <scope>NUCLEOTIDE SEQUENCE [LARGE SCALE GENOMIC DNA]</scope>
    <source>
        <strain evidence="2 3">JHH-5317</strain>
    </source>
</reference>
<dbReference type="InParanoid" id="A0A2N3N670"/>
<sequence length="677" mass="76018">FPISLAMASPNSSDIEAPSSPARPNKSFASHIDDGDTTMMDVATPEPGEKSSRSKSKSSQPKDQNSQSVIGKIRHLKKEDGEPLWRKDIQYDFLKAIFDDEKKVFTNSYEPEKIGKQCFADLYIDTMARSSKTSKVLRDKLLSDRDAAKGMAMVCLLVNIGRMNTTLNFFPEMRAQLRTYHAIPSLQARQDPHAYKQLQDAPRLKSILKGSMEDREEPNSLVGIKDANIPRTNPVALLFIICTAAQKIAELHFPSGQEFHDLVMKTKYTSYSRARAFLWLMWFYLESDFTEEGCEENPFGPGVDYGLHVANQGVPALEEMSAEDEAAENVDTQEEIDFGNEKQKMRAKILEADQAYIADTQTKRGSRSRALVDDGPAILPRIRPSKHESDIDSTRSTPPPSRVLARQAAIGSASRRGMPPKYTILEASSPAGPQGDSVVSRKPRPPTAHQIAVERHRKEQVDHILDRGLRKKYHKVRKLRKQEGAMYRASIRIKEMSDELAFQNSDGEDEPGRGLFSYANKEDYPFRSGGPGGLCQLKSEVDDFGEETNAYCAAIRRAVRRLNRWADLHDRVVIAPIKRKRVHQPEPLDLGDDELDGDNIEDDTQVNGHYLKNGETPSRKGKKTKGKISNDAEDTGDIIMDDPDEHDGDKHDEDDEIEETPRPRAQRVSALIDEGED</sequence>